<dbReference type="Proteomes" id="UP001259347">
    <property type="component" value="Unassembled WGS sequence"/>
</dbReference>
<dbReference type="Gene3D" id="3.40.50.1970">
    <property type="match status" value="1"/>
</dbReference>
<gene>
    <name evidence="4" type="ORF">J2Y69_001565</name>
</gene>
<dbReference type="PANTHER" id="PTHR11496:SF102">
    <property type="entry name" value="ALCOHOL DEHYDROGENASE 4"/>
    <property type="match status" value="1"/>
</dbReference>
<keyword evidence="5" id="KW-1185">Reference proteome</keyword>
<dbReference type="PANTHER" id="PTHR11496">
    <property type="entry name" value="ALCOHOL DEHYDROGENASE"/>
    <property type="match status" value="1"/>
</dbReference>
<name>A0ABU1SBK5_9MICO</name>
<comment type="caution">
    <text evidence="4">The sequence shown here is derived from an EMBL/GenBank/DDBJ whole genome shotgun (WGS) entry which is preliminary data.</text>
</comment>
<dbReference type="InterPro" id="IPR039697">
    <property type="entry name" value="Alcohol_dehydrogenase_Fe"/>
</dbReference>
<dbReference type="GO" id="GO:0016491">
    <property type="term" value="F:oxidoreductase activity"/>
    <property type="evidence" value="ECO:0007669"/>
    <property type="project" value="UniProtKB-KW"/>
</dbReference>
<organism evidence="4 5">
    <name type="scientific">Microbacterium resistens</name>
    <dbReference type="NCBI Taxonomy" id="156977"/>
    <lineage>
        <taxon>Bacteria</taxon>
        <taxon>Bacillati</taxon>
        <taxon>Actinomycetota</taxon>
        <taxon>Actinomycetes</taxon>
        <taxon>Micrococcales</taxon>
        <taxon>Microbacteriaceae</taxon>
        <taxon>Microbacterium</taxon>
    </lineage>
</organism>
<evidence type="ECO:0000259" key="3">
    <source>
        <dbReference type="Pfam" id="PF00465"/>
    </source>
</evidence>
<evidence type="ECO:0000256" key="2">
    <source>
        <dbReference type="ARBA" id="ARBA00023002"/>
    </source>
</evidence>
<dbReference type="RefSeq" id="WP_310019266.1">
    <property type="nucleotide sequence ID" value="NZ_JAVDUM010000005.1"/>
</dbReference>
<proteinExistence type="inferred from homology"/>
<feature type="domain" description="Alcohol dehydrogenase iron-type/glycerol dehydrogenase GldA" evidence="3">
    <location>
        <begin position="63"/>
        <end position="184"/>
    </location>
</feature>
<evidence type="ECO:0000313" key="4">
    <source>
        <dbReference type="EMBL" id="MDR6866966.1"/>
    </source>
</evidence>
<keyword evidence="2 4" id="KW-0560">Oxidoreductase</keyword>
<reference evidence="4 5" key="1">
    <citation type="submission" date="2023-07" db="EMBL/GenBank/DDBJ databases">
        <title>Sorghum-associated microbial communities from plants grown in Nebraska, USA.</title>
        <authorList>
            <person name="Schachtman D."/>
        </authorList>
    </citation>
    <scope>NUCLEOTIDE SEQUENCE [LARGE SCALE GENOMIC DNA]</scope>
    <source>
        <strain evidence="4 5">2980</strain>
    </source>
</reference>
<accession>A0ABU1SBK5</accession>
<protein>
    <submittedName>
        <fullName evidence="4">NADP-dependent alcohol dehydrogenase</fullName>
        <ecNumber evidence="4">1.1.-.-</ecNumber>
    </submittedName>
</protein>
<dbReference type="EC" id="1.1.-.-" evidence="4"/>
<dbReference type="EMBL" id="JAVDUM010000005">
    <property type="protein sequence ID" value="MDR6866966.1"/>
    <property type="molecule type" value="Genomic_DNA"/>
</dbReference>
<comment type="similarity">
    <text evidence="1">Belongs to the iron-containing alcohol dehydrogenase family.</text>
</comment>
<dbReference type="InterPro" id="IPR001670">
    <property type="entry name" value="ADH_Fe/GldA"/>
</dbReference>
<dbReference type="Pfam" id="PF00465">
    <property type="entry name" value="Fe-ADH"/>
    <property type="match status" value="1"/>
</dbReference>
<evidence type="ECO:0000256" key="1">
    <source>
        <dbReference type="ARBA" id="ARBA00007358"/>
    </source>
</evidence>
<evidence type="ECO:0000313" key="5">
    <source>
        <dbReference type="Proteomes" id="UP001259347"/>
    </source>
</evidence>
<sequence>MTAQALPERVAVHDGSVPTVIGAGAALRSLARLGVTEDSLLLIDGRVLDRHPGFGERMRRVICVEPRREPQTQLLDRVQREVGAAERIDAVVGVGGGSVMDAAKLIRLFRGSNTGLRAAQRYAESFGVFLVPEAWGRKRVPLVLIPTTLGTGSEAGAVACLEGAASRRLVAGAALKADSIVLDPELTRSLDGIALREGAAEILLRIIGGYVGSEPGDVQDAAAEGLAAQAARTAHEGLRRGFDDRIRLLLAAASGETHAGWALAGRDPYGAKHWYLANEISSAQRSRKVPATLRLLPEVWRRVMEGDRRFGDRARLVRIWRIVAAEIDLDADPIRGARAWPSAWGIDLPRFRRSAIAAAARSCSRAWAGRRPALRGISEAEILAVYAAASQWAPDPVTSVGGEERR</sequence>
<dbReference type="SUPFAM" id="SSF56796">
    <property type="entry name" value="Dehydroquinate synthase-like"/>
    <property type="match status" value="1"/>
</dbReference>